<dbReference type="Pfam" id="PF05433">
    <property type="entry name" value="Rick_17kDa_Anti"/>
    <property type="match status" value="1"/>
</dbReference>
<evidence type="ECO:0000256" key="5">
    <source>
        <dbReference type="ARBA" id="ARBA00023288"/>
    </source>
</evidence>
<accession>A0A1X7AF66</accession>
<dbReference type="EMBL" id="FWPT01000001">
    <property type="protein sequence ID" value="SMA36458.1"/>
    <property type="molecule type" value="Genomic_DNA"/>
</dbReference>
<keyword evidence="3" id="KW-0472">Membrane</keyword>
<evidence type="ECO:0000256" key="4">
    <source>
        <dbReference type="ARBA" id="ARBA00023139"/>
    </source>
</evidence>
<keyword evidence="2 6" id="KW-0732">Signal</keyword>
<dbReference type="GO" id="GO:0009279">
    <property type="term" value="C:cell outer membrane"/>
    <property type="evidence" value="ECO:0007669"/>
    <property type="project" value="UniProtKB-SubCell"/>
</dbReference>
<feature type="chain" id="PRO_5010889705" evidence="6">
    <location>
        <begin position="21"/>
        <end position="153"/>
    </location>
</feature>
<evidence type="ECO:0000256" key="2">
    <source>
        <dbReference type="ARBA" id="ARBA00022729"/>
    </source>
</evidence>
<keyword evidence="4" id="KW-0564">Palmitate</keyword>
<gene>
    <name evidence="8" type="primary">slyB_1</name>
    <name evidence="8" type="ORF">EHSB41UT_00650</name>
</gene>
<proteinExistence type="predicted"/>
<evidence type="ECO:0000313" key="8">
    <source>
        <dbReference type="EMBL" id="SMA36458.1"/>
    </source>
</evidence>
<dbReference type="RefSeq" id="WP_087106810.1">
    <property type="nucleotide sequence ID" value="NZ_CBCSCN010000004.1"/>
</dbReference>
<keyword evidence="9" id="KW-1185">Reference proteome</keyword>
<reference evidence="8 9" key="1">
    <citation type="submission" date="2017-03" db="EMBL/GenBank/DDBJ databases">
        <authorList>
            <person name="Afonso C.L."/>
            <person name="Miller P.J."/>
            <person name="Scott M.A."/>
            <person name="Spackman E."/>
            <person name="Goraichik I."/>
            <person name="Dimitrov K.M."/>
            <person name="Suarez D.L."/>
            <person name="Swayne D.E."/>
        </authorList>
    </citation>
    <scope>NUCLEOTIDE SEQUENCE [LARGE SCALE GENOMIC DNA]</scope>
    <source>
        <strain evidence="8">SB41UT1</strain>
    </source>
</reference>
<dbReference type="OrthoDB" id="5298161at2"/>
<dbReference type="Proteomes" id="UP000196573">
    <property type="component" value="Unassembled WGS sequence"/>
</dbReference>
<dbReference type="InterPro" id="IPR008816">
    <property type="entry name" value="Gly_zipper_2TM_dom"/>
</dbReference>
<evidence type="ECO:0000313" key="9">
    <source>
        <dbReference type="Proteomes" id="UP000196573"/>
    </source>
</evidence>
<evidence type="ECO:0000259" key="7">
    <source>
        <dbReference type="Pfam" id="PF05433"/>
    </source>
</evidence>
<protein>
    <submittedName>
        <fullName evidence="8">Outer membrane lipoprotein SlyB</fullName>
    </submittedName>
</protein>
<evidence type="ECO:0000256" key="6">
    <source>
        <dbReference type="SAM" id="SignalP"/>
    </source>
</evidence>
<evidence type="ECO:0000256" key="3">
    <source>
        <dbReference type="ARBA" id="ARBA00023136"/>
    </source>
</evidence>
<evidence type="ECO:0000256" key="1">
    <source>
        <dbReference type="ARBA" id="ARBA00004459"/>
    </source>
</evidence>
<feature type="signal peptide" evidence="6">
    <location>
        <begin position="1"/>
        <end position="20"/>
    </location>
</feature>
<name>A0A1X7AF66_9GAMM</name>
<dbReference type="PROSITE" id="PS51257">
    <property type="entry name" value="PROKAR_LIPOPROTEIN"/>
    <property type="match status" value="1"/>
</dbReference>
<feature type="domain" description="Glycine zipper 2TM" evidence="7">
    <location>
        <begin position="59"/>
        <end position="99"/>
    </location>
</feature>
<dbReference type="InterPro" id="IPR051407">
    <property type="entry name" value="Bact_OM_lipoprot/Surf_antigen"/>
</dbReference>
<sequence>MIRKLAVPLIVVSAVLGGCANNMGSNVYSSAQAQQVQTVREGTVIALAPVMIKDDENAVGTLAGGVAGGIAGSAIGGGRGSDLAAVGGAVLGGILGNMAEQNITKKQGVNITIRLKDGELISVVQEVEPNVLFQIGEQVLVYSQPGSSRVVPF</sequence>
<keyword evidence="5 8" id="KW-0449">Lipoprotein</keyword>
<dbReference type="AlphaFoldDB" id="A0A1X7AF66"/>
<comment type="subcellular location">
    <subcellularLocation>
        <location evidence="1">Cell outer membrane</location>
        <topology evidence="1">Lipid-anchor</topology>
    </subcellularLocation>
</comment>
<dbReference type="PANTHER" id="PTHR35603:SF1">
    <property type="entry name" value="OUTER MEMBRANE LIPOPROTEIN SLYB"/>
    <property type="match status" value="1"/>
</dbReference>
<dbReference type="PANTHER" id="PTHR35603">
    <property type="match status" value="1"/>
</dbReference>
<organism evidence="8 9">
    <name type="scientific">Parendozoicomonas haliclonae</name>
    <dbReference type="NCBI Taxonomy" id="1960125"/>
    <lineage>
        <taxon>Bacteria</taxon>
        <taxon>Pseudomonadati</taxon>
        <taxon>Pseudomonadota</taxon>
        <taxon>Gammaproteobacteria</taxon>
        <taxon>Oceanospirillales</taxon>
        <taxon>Endozoicomonadaceae</taxon>
        <taxon>Parendozoicomonas</taxon>
    </lineage>
</organism>